<dbReference type="EMBL" id="KQ964727">
    <property type="protein sequence ID" value="KXN66432.1"/>
    <property type="molecule type" value="Genomic_DNA"/>
</dbReference>
<dbReference type="AlphaFoldDB" id="A0A137NUN7"/>
<feature type="transmembrane region" description="Helical" evidence="5">
    <location>
        <begin position="138"/>
        <end position="158"/>
    </location>
</feature>
<organism evidence="7 8">
    <name type="scientific">Conidiobolus coronatus (strain ATCC 28846 / CBS 209.66 / NRRL 28638)</name>
    <name type="common">Delacroixia coronata</name>
    <dbReference type="NCBI Taxonomy" id="796925"/>
    <lineage>
        <taxon>Eukaryota</taxon>
        <taxon>Fungi</taxon>
        <taxon>Fungi incertae sedis</taxon>
        <taxon>Zoopagomycota</taxon>
        <taxon>Entomophthoromycotina</taxon>
        <taxon>Entomophthoromycetes</taxon>
        <taxon>Entomophthorales</taxon>
        <taxon>Ancylistaceae</taxon>
        <taxon>Conidiobolus</taxon>
    </lineage>
</organism>
<dbReference type="Gene3D" id="1.20.1070.10">
    <property type="entry name" value="Rhodopsin 7-helix transmembrane proteins"/>
    <property type="match status" value="1"/>
</dbReference>
<dbReference type="PROSITE" id="PS50262">
    <property type="entry name" value="G_PROTEIN_RECEP_F1_2"/>
    <property type="match status" value="1"/>
</dbReference>
<proteinExistence type="predicted"/>
<name>A0A137NUN7_CONC2</name>
<evidence type="ECO:0000256" key="3">
    <source>
        <dbReference type="ARBA" id="ARBA00022989"/>
    </source>
</evidence>
<dbReference type="InterPro" id="IPR017452">
    <property type="entry name" value="GPCR_Rhodpsn_7TM"/>
</dbReference>
<keyword evidence="3 5" id="KW-1133">Transmembrane helix</keyword>
<evidence type="ECO:0000313" key="7">
    <source>
        <dbReference type="EMBL" id="KXN66432.1"/>
    </source>
</evidence>
<dbReference type="Pfam" id="PF00001">
    <property type="entry name" value="7tm_1"/>
    <property type="match status" value="1"/>
</dbReference>
<reference evidence="7 8" key="1">
    <citation type="journal article" date="2015" name="Genome Biol. Evol.">
        <title>Phylogenomic analyses indicate that early fungi evolved digesting cell walls of algal ancestors of land plants.</title>
        <authorList>
            <person name="Chang Y."/>
            <person name="Wang S."/>
            <person name="Sekimoto S."/>
            <person name="Aerts A.L."/>
            <person name="Choi C."/>
            <person name="Clum A."/>
            <person name="LaButti K.M."/>
            <person name="Lindquist E.A."/>
            <person name="Yee Ngan C."/>
            <person name="Ohm R.A."/>
            <person name="Salamov A.A."/>
            <person name="Grigoriev I.V."/>
            <person name="Spatafora J.W."/>
            <person name="Berbee M.L."/>
        </authorList>
    </citation>
    <scope>NUCLEOTIDE SEQUENCE [LARGE SCALE GENOMIC DNA]</scope>
    <source>
        <strain evidence="7 8">NRRL 28638</strain>
    </source>
</reference>
<comment type="subcellular location">
    <subcellularLocation>
        <location evidence="1">Membrane</location>
    </subcellularLocation>
</comment>
<evidence type="ECO:0000256" key="1">
    <source>
        <dbReference type="ARBA" id="ARBA00004370"/>
    </source>
</evidence>
<accession>A0A137NUN7</accession>
<keyword evidence="8" id="KW-1185">Reference proteome</keyword>
<evidence type="ECO:0000256" key="4">
    <source>
        <dbReference type="ARBA" id="ARBA00023136"/>
    </source>
</evidence>
<feature type="transmembrane region" description="Helical" evidence="5">
    <location>
        <begin position="89"/>
        <end position="112"/>
    </location>
</feature>
<protein>
    <recommendedName>
        <fullName evidence="6">G-protein coupled receptors family 1 profile domain-containing protein</fullName>
    </recommendedName>
</protein>
<feature type="transmembrane region" description="Helical" evidence="5">
    <location>
        <begin position="234"/>
        <end position="251"/>
    </location>
</feature>
<keyword evidence="2 5" id="KW-0812">Transmembrane</keyword>
<dbReference type="CDD" id="cd00637">
    <property type="entry name" value="7tm_classA_rhodopsin-like"/>
    <property type="match status" value="1"/>
</dbReference>
<feature type="transmembrane region" description="Helical" evidence="5">
    <location>
        <begin position="55"/>
        <end position="77"/>
    </location>
</feature>
<dbReference type="GO" id="GO:0004930">
    <property type="term" value="F:G protein-coupled receptor activity"/>
    <property type="evidence" value="ECO:0007669"/>
    <property type="project" value="InterPro"/>
</dbReference>
<sequence>MLLRFRLKGVDDLISFILAVIDIIYVLVGMLNYILYLSASGKFQEDRAYCIVTRLMMDCFSTVGLNTVVVLAIVRYLAICKKLVLSKPLALTIILTISSIPITGLLICIYNNQPILNAETPTCPIDIPFDSVYNKLTIWLNVHPLIYLMVITACYIQIMRYYSKMELVLSECEAACSANSNIETSKDIQAYPLSPIQSESSQNSDKTSINSCSLKTFSLADTVKSQKFLPMLKVTLIILIYYIELLPYYSIQTYFSITNKLEGISELGVQVTLMLLDLTPLTNTFLILFIHEETWQELRLWGVVWSNWIKRRLNF</sequence>
<evidence type="ECO:0000259" key="6">
    <source>
        <dbReference type="PROSITE" id="PS50262"/>
    </source>
</evidence>
<feature type="domain" description="G-protein coupled receptors family 1 profile" evidence="6">
    <location>
        <begin position="1"/>
        <end position="287"/>
    </location>
</feature>
<dbReference type="GO" id="GO:0016020">
    <property type="term" value="C:membrane"/>
    <property type="evidence" value="ECO:0007669"/>
    <property type="project" value="UniProtKB-SubCell"/>
</dbReference>
<dbReference type="Proteomes" id="UP000070444">
    <property type="component" value="Unassembled WGS sequence"/>
</dbReference>
<gene>
    <name evidence="7" type="ORF">CONCODRAFT_11740</name>
</gene>
<dbReference type="SUPFAM" id="SSF81321">
    <property type="entry name" value="Family A G protein-coupled receptor-like"/>
    <property type="match status" value="1"/>
</dbReference>
<evidence type="ECO:0000256" key="5">
    <source>
        <dbReference type="SAM" id="Phobius"/>
    </source>
</evidence>
<feature type="transmembrane region" description="Helical" evidence="5">
    <location>
        <begin position="12"/>
        <end position="35"/>
    </location>
</feature>
<keyword evidence="4 5" id="KW-0472">Membrane</keyword>
<dbReference type="OrthoDB" id="10018446at2759"/>
<evidence type="ECO:0000256" key="2">
    <source>
        <dbReference type="ARBA" id="ARBA00022692"/>
    </source>
</evidence>
<evidence type="ECO:0000313" key="8">
    <source>
        <dbReference type="Proteomes" id="UP000070444"/>
    </source>
</evidence>
<dbReference type="InterPro" id="IPR000276">
    <property type="entry name" value="GPCR_Rhodpsn"/>
</dbReference>